<dbReference type="Gene3D" id="2.40.290.10">
    <property type="match status" value="1"/>
</dbReference>
<keyword evidence="4 6" id="KW-0694">RNA-binding</keyword>
<gene>
    <name evidence="10" type="ORF">FGIG_02867</name>
</gene>
<dbReference type="STRING" id="46835.A0A504YFR7"/>
<feature type="region of interest" description="Disordered" evidence="7">
    <location>
        <begin position="522"/>
        <end position="562"/>
    </location>
</feature>
<sequence length="790" mass="86524">MRRVRDRDGSPKSMRSQTRRRTHHDRSGPGSPRRSHRDRVYAATGHHSTLRIGNLKTSHSEAFQTLCVRNFSSKLSIEAIQEYLFQDFNGFGDMSISVGHLDGERAALINFKYPEDAQAAYSAKPTVYLHDRTVTVEPLLDTITEDNAPSNVYSTGKPESDAEEELDPIFDRRGSRHGLSHKLDPRFTAEIPSKSIGLPGAVATPSLLGMPTLASSAMVAAAAARALGFGSTNPLATGIPATIQAPIKSHNFLKSTGHRWYDPQYRGRSPPGADGDQDFKATRTLFIGSLEPDITESEVVESFERFGYIEQIDIKRSTKIGMHSYAFVRFQNVDMAYRAKSIMSGRCIRSLHCKIGYGKCIPSTCLYIGGLGKDMFVETVNRLLPRLPHVVQVDMVPGRSFAQILFETCEAACEASKQLKTLAMGLRVAKRLRIDFIDPETFRNPVQKSQMGFLAPGDSRLGTGGYGSVGLHSSDSRASGHGSSTDVHSKLSVGYASSASNMSRTGPMNRMSTLHQLVGPECGGSFTGKHGGPDSLTDSRGKSGEYRGSLHRSRSRTLLSPAASIPPTLQSVQNLTELDNCLKPDLWLGEFVLKKCGFRFRCLHVIGDAELGSRLANFGSANDSPETDAALVPVLQLVQRSMLDPAWMAEATHRIHTVLSSRARGLCLLLALPVSEADTSCSENDPDPVDTAESAEAKKNELYEKCYPLQALIAYLKLKQAVGLMVPLQREKDNTDQSDFNTSALETIPYRILLFSPSSFALSLLKQAAPNLGPEMATMDKYMVMLIVKR</sequence>
<evidence type="ECO:0000259" key="9">
    <source>
        <dbReference type="PROSITE" id="PS50917"/>
    </source>
</evidence>
<organism evidence="10 11">
    <name type="scientific">Fasciola gigantica</name>
    <name type="common">Giant liver fluke</name>
    <dbReference type="NCBI Taxonomy" id="46835"/>
    <lineage>
        <taxon>Eukaryota</taxon>
        <taxon>Metazoa</taxon>
        <taxon>Spiralia</taxon>
        <taxon>Lophotrochozoa</taxon>
        <taxon>Platyhelminthes</taxon>
        <taxon>Trematoda</taxon>
        <taxon>Digenea</taxon>
        <taxon>Plagiorchiida</taxon>
        <taxon>Echinostomata</taxon>
        <taxon>Echinostomatoidea</taxon>
        <taxon>Fasciolidae</taxon>
        <taxon>Fasciola</taxon>
    </lineage>
</organism>
<dbReference type="EMBL" id="SUNJ01013362">
    <property type="protein sequence ID" value="TPP57318.1"/>
    <property type="molecule type" value="Genomic_DNA"/>
</dbReference>
<dbReference type="AlphaFoldDB" id="A0A504YFR7"/>
<dbReference type="InterPro" id="IPR035979">
    <property type="entry name" value="RBD_domain_sf"/>
</dbReference>
<dbReference type="SUPFAM" id="SSF54928">
    <property type="entry name" value="RNA-binding domain, RBD"/>
    <property type="match status" value="2"/>
</dbReference>
<comment type="caution">
    <text evidence="10">The sequence shown here is derived from an EMBL/GenBank/DDBJ whole genome shotgun (WGS) entry which is preliminary data.</text>
</comment>
<dbReference type="PROSITE" id="PS50917">
    <property type="entry name" value="SPOC"/>
    <property type="match status" value="1"/>
</dbReference>
<evidence type="ECO:0000313" key="10">
    <source>
        <dbReference type="EMBL" id="TPP57318.1"/>
    </source>
</evidence>
<comment type="similarity">
    <text evidence="2">Belongs to the RRM Spen family.</text>
</comment>
<feature type="region of interest" description="Disordered" evidence="7">
    <location>
        <begin position="465"/>
        <end position="488"/>
    </location>
</feature>
<feature type="domain" description="RRM" evidence="8">
    <location>
        <begin position="283"/>
        <end position="358"/>
    </location>
</feature>
<dbReference type="Pfam" id="PF00076">
    <property type="entry name" value="RRM_1"/>
    <property type="match status" value="1"/>
</dbReference>
<feature type="compositionally biased region" description="Low complexity" evidence="7">
    <location>
        <begin position="472"/>
        <end position="484"/>
    </location>
</feature>
<proteinExistence type="inferred from homology"/>
<evidence type="ECO:0000256" key="2">
    <source>
        <dbReference type="ARBA" id="ARBA00005387"/>
    </source>
</evidence>
<accession>A0A504YFR7</accession>
<protein>
    <submittedName>
        <fullName evidence="10">Putative RNA-binding protein 15</fullName>
    </submittedName>
</protein>
<name>A0A504YFR7_FASGI</name>
<evidence type="ECO:0000313" key="11">
    <source>
        <dbReference type="Proteomes" id="UP000316759"/>
    </source>
</evidence>
<evidence type="ECO:0000256" key="7">
    <source>
        <dbReference type="SAM" id="MobiDB-lite"/>
    </source>
</evidence>
<dbReference type="GO" id="GO:0003723">
    <property type="term" value="F:RNA binding"/>
    <property type="evidence" value="ECO:0007669"/>
    <property type="project" value="UniProtKB-UniRule"/>
</dbReference>
<dbReference type="OrthoDB" id="10050565at2759"/>
<reference evidence="10 11" key="1">
    <citation type="submission" date="2019-04" db="EMBL/GenBank/DDBJ databases">
        <title>Annotation for the trematode Fasciola gigantica.</title>
        <authorList>
            <person name="Choi Y.-J."/>
        </authorList>
    </citation>
    <scope>NUCLEOTIDE SEQUENCE [LARGE SCALE GENOMIC DNA]</scope>
    <source>
        <strain evidence="10">Uganda_cow_1</strain>
    </source>
</reference>
<dbReference type="GO" id="GO:0005634">
    <property type="term" value="C:nucleus"/>
    <property type="evidence" value="ECO:0007669"/>
    <property type="project" value="UniProtKB-SubCell"/>
</dbReference>
<dbReference type="Gene3D" id="3.30.70.330">
    <property type="match status" value="2"/>
</dbReference>
<keyword evidence="11" id="KW-1185">Reference proteome</keyword>
<evidence type="ECO:0000256" key="1">
    <source>
        <dbReference type="ARBA" id="ARBA00004123"/>
    </source>
</evidence>
<evidence type="ECO:0000256" key="5">
    <source>
        <dbReference type="ARBA" id="ARBA00023242"/>
    </source>
</evidence>
<feature type="region of interest" description="Disordered" evidence="7">
    <location>
        <begin position="1"/>
        <end position="39"/>
    </location>
</feature>
<keyword evidence="3" id="KW-0597">Phosphoprotein</keyword>
<keyword evidence="5" id="KW-0539">Nucleus</keyword>
<dbReference type="Proteomes" id="UP000316759">
    <property type="component" value="Unassembled WGS sequence"/>
</dbReference>
<comment type="subcellular location">
    <subcellularLocation>
        <location evidence="1">Nucleus</location>
    </subcellularLocation>
</comment>
<feature type="compositionally biased region" description="Basic and acidic residues" evidence="7">
    <location>
        <begin position="1"/>
        <end position="10"/>
    </location>
</feature>
<dbReference type="InterPro" id="IPR016194">
    <property type="entry name" value="SPOC-like_C_dom_sf"/>
</dbReference>
<dbReference type="InterPro" id="IPR012677">
    <property type="entry name" value="Nucleotide-bd_a/b_plait_sf"/>
</dbReference>
<dbReference type="CDD" id="cd21539">
    <property type="entry name" value="SPOC_Spen"/>
    <property type="match status" value="1"/>
</dbReference>
<dbReference type="InterPro" id="IPR010912">
    <property type="entry name" value="SPOC_met"/>
</dbReference>
<dbReference type="SMART" id="SM00360">
    <property type="entry name" value="RRM"/>
    <property type="match status" value="3"/>
</dbReference>
<dbReference type="SUPFAM" id="SSF100939">
    <property type="entry name" value="SPOC domain-like"/>
    <property type="match status" value="1"/>
</dbReference>
<dbReference type="PANTHER" id="PTHR23189">
    <property type="entry name" value="RNA RECOGNITION MOTIF-CONTAINING"/>
    <property type="match status" value="1"/>
</dbReference>
<feature type="domain" description="SPOC" evidence="9">
    <location>
        <begin position="576"/>
        <end position="790"/>
    </location>
</feature>
<evidence type="ECO:0000256" key="6">
    <source>
        <dbReference type="PROSITE-ProRule" id="PRU00176"/>
    </source>
</evidence>
<dbReference type="InterPro" id="IPR000504">
    <property type="entry name" value="RRM_dom"/>
</dbReference>
<evidence type="ECO:0000256" key="3">
    <source>
        <dbReference type="ARBA" id="ARBA00022553"/>
    </source>
</evidence>
<evidence type="ECO:0000256" key="4">
    <source>
        <dbReference type="ARBA" id="ARBA00022884"/>
    </source>
</evidence>
<evidence type="ECO:0000259" key="8">
    <source>
        <dbReference type="PROSITE" id="PS50102"/>
    </source>
</evidence>
<dbReference type="PROSITE" id="PS50102">
    <property type="entry name" value="RRM"/>
    <property type="match status" value="1"/>
</dbReference>